<comment type="cofactor">
    <cofactor evidence="20">
        <name>Ca(2+)</name>
        <dbReference type="ChEBI" id="CHEBI:29108"/>
    </cofactor>
    <text evidence="20">Binds 2 calcium ions per subunit.</text>
</comment>
<dbReference type="InterPro" id="IPR033905">
    <property type="entry name" value="Secretory_peroxidase"/>
</dbReference>
<dbReference type="InterPro" id="IPR010255">
    <property type="entry name" value="Haem_peroxidase_sf"/>
</dbReference>
<keyword evidence="26" id="KW-1185">Reference proteome</keyword>
<dbReference type="GO" id="GO:0006979">
    <property type="term" value="P:response to oxidative stress"/>
    <property type="evidence" value="ECO:0007669"/>
    <property type="project" value="InterPro"/>
</dbReference>
<evidence type="ECO:0000256" key="3">
    <source>
        <dbReference type="ARBA" id="ARBA00004613"/>
    </source>
</evidence>
<dbReference type="GO" id="GO:0046872">
    <property type="term" value="F:metal ion binding"/>
    <property type="evidence" value="ECO:0007669"/>
    <property type="project" value="UniProtKB-KW"/>
</dbReference>
<feature type="disulfide bond" evidence="22">
    <location>
        <begin position="86"/>
        <end position="91"/>
    </location>
</feature>
<dbReference type="InterPro" id="IPR002016">
    <property type="entry name" value="Haem_peroxidase"/>
</dbReference>
<evidence type="ECO:0000256" key="19">
    <source>
        <dbReference type="PIRSR" id="PIRSR600823-2"/>
    </source>
</evidence>
<keyword evidence="13 20" id="KW-0408">Iron</keyword>
<organism evidence="25 26">
    <name type="scientific">Paspalum notatum var. saurae</name>
    <dbReference type="NCBI Taxonomy" id="547442"/>
    <lineage>
        <taxon>Eukaryota</taxon>
        <taxon>Viridiplantae</taxon>
        <taxon>Streptophyta</taxon>
        <taxon>Embryophyta</taxon>
        <taxon>Tracheophyta</taxon>
        <taxon>Spermatophyta</taxon>
        <taxon>Magnoliopsida</taxon>
        <taxon>Liliopsida</taxon>
        <taxon>Poales</taxon>
        <taxon>Poaceae</taxon>
        <taxon>PACMAD clade</taxon>
        <taxon>Panicoideae</taxon>
        <taxon>Andropogonodae</taxon>
        <taxon>Paspaleae</taxon>
        <taxon>Paspalinae</taxon>
        <taxon>Paspalum</taxon>
    </lineage>
</organism>
<keyword evidence="6" id="KW-0964">Secreted</keyword>
<dbReference type="FunFam" id="1.10.420.10:FF:000008">
    <property type="entry name" value="Peroxidase"/>
    <property type="match status" value="3"/>
</dbReference>
<evidence type="ECO:0000313" key="26">
    <source>
        <dbReference type="Proteomes" id="UP001341281"/>
    </source>
</evidence>
<dbReference type="InterPro" id="IPR019793">
    <property type="entry name" value="Peroxidases_heam-ligand_BS"/>
</dbReference>
<dbReference type="GO" id="GO:0020037">
    <property type="term" value="F:heme binding"/>
    <property type="evidence" value="ECO:0007669"/>
    <property type="project" value="InterPro"/>
</dbReference>
<dbReference type="InterPro" id="IPR000823">
    <property type="entry name" value="Peroxidase_pln"/>
</dbReference>
<evidence type="ECO:0000256" key="18">
    <source>
        <dbReference type="PIRSR" id="PIRSR600823-1"/>
    </source>
</evidence>
<comment type="subcellular location">
    <subcellularLocation>
        <location evidence="3">Secreted</location>
    </subcellularLocation>
</comment>
<feature type="disulfide bond" evidence="22">
    <location>
        <begin position="138"/>
        <end position="342"/>
    </location>
</feature>
<feature type="binding site" evidence="20">
    <location>
        <position position="210"/>
    </location>
    <ligand>
        <name>Ca(2+)</name>
        <dbReference type="ChEBI" id="CHEBI:29108"/>
        <label>2</label>
    </ligand>
</feature>
<feature type="binding site" description="axial binding residue" evidence="20">
    <location>
        <position position="209"/>
    </location>
    <ligand>
        <name>heme b</name>
        <dbReference type="ChEBI" id="CHEBI:60344"/>
    </ligand>
    <ligandPart>
        <name>Fe</name>
        <dbReference type="ChEBI" id="CHEBI:18248"/>
    </ligandPart>
</feature>
<comment type="function">
    <text evidence="2">Removal of H(2)O(2), oxidation of toxic reductants, biosynthesis and degradation of lignin, suberization, auxin catabolism, response to environmental stresses such as wounding, pathogen attack and oxidative stress. These functions might be dependent on each isozyme/isoform in each plant tissue.</text>
</comment>
<reference evidence="25 26" key="1">
    <citation type="submission" date="2024-02" db="EMBL/GenBank/DDBJ databases">
        <title>High-quality chromosome-scale genome assembly of Pensacola bahiagrass (Paspalum notatum Flugge var. saurae).</title>
        <authorList>
            <person name="Vega J.M."/>
            <person name="Podio M."/>
            <person name="Orjuela J."/>
            <person name="Siena L.A."/>
            <person name="Pessino S.C."/>
            <person name="Combes M.C."/>
            <person name="Mariac C."/>
            <person name="Albertini E."/>
            <person name="Pupilli F."/>
            <person name="Ortiz J.P.A."/>
            <person name="Leblanc O."/>
        </authorList>
    </citation>
    <scope>NUCLEOTIDE SEQUENCE [LARGE SCALE GENOMIC DNA]</scope>
    <source>
        <strain evidence="25">R1</strain>
        <tissue evidence="25">Leaf</tissue>
    </source>
</reference>
<dbReference type="AlphaFoldDB" id="A0AAQ3WH14"/>
<evidence type="ECO:0000256" key="8">
    <source>
        <dbReference type="ARBA" id="ARBA00022617"/>
    </source>
</evidence>
<evidence type="ECO:0000256" key="12">
    <source>
        <dbReference type="ARBA" id="ARBA00023002"/>
    </source>
</evidence>
<accession>A0AAQ3WH14</accession>
<dbReference type="InterPro" id="IPR019794">
    <property type="entry name" value="Peroxidases_AS"/>
</dbReference>
<feature type="binding site" evidence="20">
    <location>
        <position position="94"/>
    </location>
    <ligand>
        <name>Ca(2+)</name>
        <dbReference type="ChEBI" id="CHEBI:29108"/>
        <label>1</label>
    </ligand>
</feature>
<feature type="disulfide bond" evidence="22">
    <location>
        <begin position="216"/>
        <end position="251"/>
    </location>
</feature>
<feature type="domain" description="Plant heme peroxidase family profile" evidence="24">
    <location>
        <begin position="344"/>
        <end position="651"/>
    </location>
</feature>
<feature type="binding site" evidence="20">
    <location>
        <position position="85"/>
    </location>
    <ligand>
        <name>Ca(2+)</name>
        <dbReference type="ChEBI" id="CHEBI:29108"/>
        <label>1</label>
    </ligand>
</feature>
<gene>
    <name evidence="25" type="ORF">U9M48_011315</name>
</gene>
<evidence type="ECO:0000256" key="2">
    <source>
        <dbReference type="ARBA" id="ARBA00002322"/>
    </source>
</evidence>
<dbReference type="EC" id="1.11.1.7" evidence="5"/>
<feature type="compositionally biased region" description="Pro residues" evidence="23">
    <location>
        <begin position="1150"/>
        <end position="1170"/>
    </location>
</feature>
<sequence length="1228" mass="130243">MASSRPLSSSSSSTRGTAAISMAVLVVVVILSAAATTMAAAAGLDKDFYSNTCPHVEDIVKEEMVEVIKAAPTLAGPLLRLHFHDCFVRGCDASVLLDSTPTSTAEKDATPNLTLRGFGSVQRIKDRLEKACPGTVSCADILALMARDAVVLARGPSWPVALGRRDGRVSVANETTQLPPPTANFTRLVQMFAAKGLGVKDLVVLSGGHTLGTAHCNLFSDRLYNFTGANNLADVDPALDDAYLARLRSRCRSLADNTTLNEMDTGSFLSFDASYYRLVAKRRGLFHSDAALLTDPVTRAYVQRQATGLFAAEFFRDFADSMVKMSTIDVLTGAQGEIRKKCYLLDVGYYNKTCPAAEQIVRNETTTAISNSPDLAAALLRLHYHDCFVQGCDASVLLDSTPTNTAEKDSMPNGSLRGFDVVARVKDQLEKACPGTVSCADILALMARDAVSLAQGPSWPVALGRRDGRTSSAASCGELPPLHGDINLLVQAFAAKGLDVKDLAVLSGAHTLGKAHCTSYSDRLYASAGCATPDPTLDARYADRLRMRCADGNVSTAAAPAPAPASELDPGSCTTFDTSYYRHVARRRGLLRSDASLLDHRFTRAYVLQAASGRYDGHFFHDFAVSMAKMAAIGVLTGDQGEIRKKCNVRYRDMASASSASSPAVYLWLCLMVMQVAEAHLQVGAYNTTCPQAEDVVLQEMTAILGKSPELAGPMLRLFSVDCFVGGCEGSILLDSTAGNTAEKDAPLNRGVRGYDVVDAVKAKLDAACPGVVSCADTLALAARDAIRLSKGPFIPLPTGRRDGNRSVAADVALSSPAPGANITDIIALFATKFNLTAKDLAVLSGAHTIGKARCSTVSPRLYNFGGGGASDPSLDANYTATLRGECRPGGDNATLVDLDPITPTVFDAGYYALVAGNRGLLTTDAALLLDPATSAYVARQANATNDDEFFADFAASFVAMSRLGALTHHNGDIRTVCSKVNPPGPGANDANAGASRMMSDRHHQQPLIGLGPCPIAPADLAPLCCRHLRSGSNPYCFHPAHQPRLLVTPPPPPWTRRLLCHASAGSAASPYALSRWQQGEEAAAVCRDVQWRARVARRGSRHAEEAGARKREAAGRGGESVAAGDREVERRGVSSVATGRWRDLSSPGRPDPPPLPPPRRQNPPAPTPLPASSSMPMPPPLRMLPDALLLLRRGGAVAATPLPYAPSALLFLWHYVHTAVAQGLEEP</sequence>
<feature type="active site" description="Proton acceptor" evidence="18">
    <location>
        <position position="84"/>
    </location>
</feature>
<keyword evidence="14 22" id="KW-1015">Disulfide bond</keyword>
<keyword evidence="15" id="KW-0325">Glycoprotein</keyword>
<evidence type="ECO:0000256" key="16">
    <source>
        <dbReference type="ARBA" id="ARBA00023324"/>
    </source>
</evidence>
<evidence type="ECO:0000256" key="20">
    <source>
        <dbReference type="PIRSR" id="PIRSR600823-3"/>
    </source>
</evidence>
<evidence type="ECO:0000256" key="21">
    <source>
        <dbReference type="PIRSR" id="PIRSR600823-4"/>
    </source>
</evidence>
<evidence type="ECO:0000256" key="13">
    <source>
        <dbReference type="ARBA" id="ARBA00023004"/>
    </source>
</evidence>
<dbReference type="PROSITE" id="PS50873">
    <property type="entry name" value="PEROXIDASE_4"/>
    <property type="match status" value="3"/>
</dbReference>
<evidence type="ECO:0000313" key="25">
    <source>
        <dbReference type="EMBL" id="WVZ61446.1"/>
    </source>
</evidence>
<dbReference type="PANTHER" id="PTHR31235">
    <property type="entry name" value="PEROXIDASE 25-RELATED"/>
    <property type="match status" value="1"/>
</dbReference>
<evidence type="ECO:0000256" key="15">
    <source>
        <dbReference type="ARBA" id="ARBA00023180"/>
    </source>
</evidence>
<evidence type="ECO:0000256" key="11">
    <source>
        <dbReference type="ARBA" id="ARBA00022837"/>
    </source>
</evidence>
<name>A0AAQ3WH14_PASNO</name>
<dbReference type="PRINTS" id="PR00458">
    <property type="entry name" value="PEROXIDASE"/>
</dbReference>
<dbReference type="FunFam" id="1.10.520.10:FF:000001">
    <property type="entry name" value="Peroxidase"/>
    <property type="match status" value="2"/>
</dbReference>
<feature type="binding site" evidence="20">
    <location>
        <position position="106"/>
    </location>
    <ligand>
        <name>Ca(2+)</name>
        <dbReference type="ChEBI" id="CHEBI:29108"/>
        <label>1</label>
    </ligand>
</feature>
<evidence type="ECO:0000256" key="14">
    <source>
        <dbReference type="ARBA" id="ARBA00023157"/>
    </source>
</evidence>
<comment type="similarity">
    <text evidence="4">Belongs to the peroxidase family. Ascorbate peroxidase subfamily.</text>
</comment>
<dbReference type="CDD" id="cd00693">
    <property type="entry name" value="secretory_peroxidase"/>
    <property type="match status" value="3"/>
</dbReference>
<proteinExistence type="inferred from homology"/>
<evidence type="ECO:0000256" key="4">
    <source>
        <dbReference type="ARBA" id="ARBA00006873"/>
    </source>
</evidence>
<evidence type="ECO:0000256" key="22">
    <source>
        <dbReference type="PIRSR" id="PIRSR600823-5"/>
    </source>
</evidence>
<dbReference type="PROSITE" id="PS00436">
    <property type="entry name" value="PEROXIDASE_2"/>
    <property type="match status" value="1"/>
</dbReference>
<evidence type="ECO:0000256" key="6">
    <source>
        <dbReference type="ARBA" id="ARBA00022525"/>
    </source>
</evidence>
<dbReference type="GO" id="GO:0005576">
    <property type="term" value="C:extracellular region"/>
    <property type="evidence" value="ECO:0007669"/>
    <property type="project" value="UniProtKB-SubCell"/>
</dbReference>
<feature type="compositionally biased region" description="Basic and acidic residues" evidence="23">
    <location>
        <begin position="1102"/>
        <end position="1115"/>
    </location>
</feature>
<dbReference type="Pfam" id="PF00141">
    <property type="entry name" value="peroxidase"/>
    <property type="match status" value="3"/>
</dbReference>
<feature type="site" description="Transition state stabilizer" evidence="21">
    <location>
        <position position="80"/>
    </location>
</feature>
<keyword evidence="12" id="KW-0560">Oxidoreductase</keyword>
<feature type="binding site" evidence="20">
    <location>
        <position position="264"/>
    </location>
    <ligand>
        <name>Ca(2+)</name>
        <dbReference type="ChEBI" id="CHEBI:29108"/>
        <label>2</label>
    </ligand>
</feature>
<evidence type="ECO:0000256" key="7">
    <source>
        <dbReference type="ARBA" id="ARBA00022559"/>
    </source>
</evidence>
<evidence type="ECO:0000256" key="9">
    <source>
        <dbReference type="ARBA" id="ARBA00022723"/>
    </source>
</evidence>
<dbReference type="PRINTS" id="PR00461">
    <property type="entry name" value="PLPEROXIDASE"/>
</dbReference>
<keyword evidence="9 20" id="KW-0479">Metal-binding</keyword>
<dbReference type="GO" id="GO:0042744">
    <property type="term" value="P:hydrogen peroxide catabolic process"/>
    <property type="evidence" value="ECO:0007669"/>
    <property type="project" value="UniProtKB-KW"/>
</dbReference>
<evidence type="ECO:0000256" key="1">
    <source>
        <dbReference type="ARBA" id="ARBA00000189"/>
    </source>
</evidence>
<dbReference type="PROSITE" id="PS00435">
    <property type="entry name" value="PEROXIDASE_1"/>
    <property type="match status" value="3"/>
</dbReference>
<keyword evidence="16" id="KW-0376">Hydrogen peroxide</keyword>
<feature type="domain" description="Plant heme peroxidase family profile" evidence="24">
    <location>
        <begin position="680"/>
        <end position="982"/>
    </location>
</feature>
<protein>
    <recommendedName>
        <fullName evidence="17">Peroxidase 1</fullName>
        <ecNumber evidence="5">1.11.1.7</ecNumber>
    </recommendedName>
</protein>
<feature type="disulfide bond" evidence="22">
    <location>
        <begin position="53"/>
        <end position="132"/>
    </location>
</feature>
<evidence type="ECO:0000256" key="23">
    <source>
        <dbReference type="SAM" id="MobiDB-lite"/>
    </source>
</evidence>
<evidence type="ECO:0000256" key="5">
    <source>
        <dbReference type="ARBA" id="ARBA00012313"/>
    </source>
</evidence>
<feature type="binding site" evidence="20">
    <location>
        <position position="92"/>
    </location>
    <ligand>
        <name>Ca(2+)</name>
        <dbReference type="ChEBI" id="CHEBI:29108"/>
        <label>1</label>
    </ligand>
</feature>
<dbReference type="Gene3D" id="1.10.520.10">
    <property type="match status" value="3"/>
</dbReference>
<dbReference type="Gene3D" id="1.10.420.10">
    <property type="entry name" value="Peroxidase, domain 2"/>
    <property type="match status" value="3"/>
</dbReference>
<comment type="cofactor">
    <cofactor evidence="20">
        <name>heme b</name>
        <dbReference type="ChEBI" id="CHEBI:60344"/>
    </cofactor>
    <text evidence="20">Binds 1 heme b (iron(II)-protoporphyrin IX) group per subunit.</text>
</comment>
<feature type="binding site" evidence="20">
    <location>
        <position position="88"/>
    </location>
    <ligand>
        <name>Ca(2+)</name>
        <dbReference type="ChEBI" id="CHEBI:29108"/>
        <label>1</label>
    </ligand>
</feature>
<dbReference type="SUPFAM" id="SSF48113">
    <property type="entry name" value="Heme-dependent peroxidases"/>
    <property type="match status" value="3"/>
</dbReference>
<keyword evidence="7" id="KW-0575">Peroxidase</keyword>
<comment type="catalytic activity">
    <reaction evidence="1">
        <text>2 a phenolic donor + H2O2 = 2 a phenolic radical donor + 2 H2O</text>
        <dbReference type="Rhea" id="RHEA:56136"/>
        <dbReference type="ChEBI" id="CHEBI:15377"/>
        <dbReference type="ChEBI" id="CHEBI:16240"/>
        <dbReference type="ChEBI" id="CHEBI:139520"/>
        <dbReference type="ChEBI" id="CHEBI:139521"/>
        <dbReference type="EC" id="1.11.1.7"/>
    </reaction>
</comment>
<keyword evidence="8" id="KW-0349">Heme</keyword>
<keyword evidence="11 20" id="KW-0106">Calcium</keyword>
<evidence type="ECO:0000256" key="17">
    <source>
        <dbReference type="ARBA" id="ARBA00072322"/>
    </source>
</evidence>
<keyword evidence="10" id="KW-0732">Signal</keyword>
<evidence type="ECO:0000259" key="24">
    <source>
        <dbReference type="PROSITE" id="PS50873"/>
    </source>
</evidence>
<feature type="region of interest" description="Disordered" evidence="23">
    <location>
        <begin position="1098"/>
        <end position="1180"/>
    </location>
</feature>
<feature type="binding site" evidence="20">
    <location>
        <position position="90"/>
    </location>
    <ligand>
        <name>Ca(2+)</name>
        <dbReference type="ChEBI" id="CHEBI:29108"/>
        <label>1</label>
    </ligand>
</feature>
<dbReference type="GO" id="GO:0140825">
    <property type="term" value="F:lactoperoxidase activity"/>
    <property type="evidence" value="ECO:0007669"/>
    <property type="project" value="UniProtKB-EC"/>
</dbReference>
<dbReference type="Proteomes" id="UP001341281">
    <property type="component" value="Chromosome 03"/>
</dbReference>
<dbReference type="EMBL" id="CP144747">
    <property type="protein sequence ID" value="WVZ61446.1"/>
    <property type="molecule type" value="Genomic_DNA"/>
</dbReference>
<feature type="binding site" evidence="20">
    <location>
        <position position="272"/>
    </location>
    <ligand>
        <name>Ca(2+)</name>
        <dbReference type="ChEBI" id="CHEBI:29108"/>
        <label>2</label>
    </ligand>
</feature>
<feature type="binding site" evidence="19">
    <location>
        <position position="179"/>
    </location>
    <ligand>
        <name>substrate</name>
    </ligand>
</feature>
<evidence type="ECO:0000256" key="10">
    <source>
        <dbReference type="ARBA" id="ARBA00022729"/>
    </source>
</evidence>
<feature type="domain" description="Plant heme peroxidase family profile" evidence="24">
    <location>
        <begin position="43"/>
        <end position="346"/>
    </location>
</feature>